<dbReference type="Gene3D" id="3.40.50.300">
    <property type="entry name" value="P-loop containing nucleotide triphosphate hydrolases"/>
    <property type="match status" value="1"/>
</dbReference>
<gene>
    <name evidence="1" type="ORF">LEM8419_00416</name>
</gene>
<reference evidence="1" key="1">
    <citation type="submission" date="2021-12" db="EMBL/GenBank/DDBJ databases">
        <authorList>
            <person name="Rodrigo-Torres L."/>
            <person name="Arahal R. D."/>
            <person name="Lucena T."/>
        </authorList>
    </citation>
    <scope>NUCLEOTIDE SEQUENCE</scope>
    <source>
        <strain evidence="1">CECT 8419</strain>
    </source>
</reference>
<dbReference type="PANTHER" id="PTHR11669">
    <property type="entry name" value="REPLICATION FACTOR C / DNA POLYMERASE III GAMMA-TAU SUBUNIT"/>
    <property type="match status" value="1"/>
</dbReference>
<evidence type="ECO:0000313" key="1">
    <source>
        <dbReference type="EMBL" id="CAH0999120.1"/>
    </source>
</evidence>
<dbReference type="SUPFAM" id="SSF52540">
    <property type="entry name" value="P-loop containing nucleoside triphosphate hydrolases"/>
    <property type="match status" value="1"/>
</dbReference>
<proteinExistence type="predicted"/>
<dbReference type="Proteomes" id="UP000837803">
    <property type="component" value="Unassembled WGS sequence"/>
</dbReference>
<evidence type="ECO:0000313" key="2">
    <source>
        <dbReference type="Proteomes" id="UP000837803"/>
    </source>
</evidence>
<comment type="caution">
    <text evidence="1">The sequence shown here is derived from an EMBL/GenBank/DDBJ whole genome shotgun (WGS) entry which is preliminary data.</text>
</comment>
<dbReference type="InterPro" id="IPR050238">
    <property type="entry name" value="DNA_Rep/Repair_Clamp_Loader"/>
</dbReference>
<accession>A0ABM9AXW1</accession>
<dbReference type="Pfam" id="PF13177">
    <property type="entry name" value="DNA_pol3_delta2"/>
    <property type="match status" value="1"/>
</dbReference>
<dbReference type="PANTHER" id="PTHR11669:SF8">
    <property type="entry name" value="DNA POLYMERASE III SUBUNIT DELTA"/>
    <property type="match status" value="1"/>
</dbReference>
<name>A0ABM9AXW1_9BACT</name>
<sequence>MQFHQLIHHSPGLDQLRQLAATDRLPHANLIVSPPGTGGLPAALALANLLLCEDRQGATGDTSCGRCRACRKTGGAVHPDLHFVFPTVGSKMTSDPFLPQWREALRESPYQEANDWLLRIGAENKQGNITREACAAILRKLSLKIFEGKYKVMLIWLPEYLGNEGNRLLKLIEEPPEQTVFFLVTERVDLILTTILSRCQLTQLTAPTDAELATALQARGIPAPAATAAARLAAGNFNLAQSLADSDTDSHGPRLLQWTRACYQGSPSQLVEWTDAFAKLGREPQKHFIRYCLHFWREFLLLSVTGNKHQGVRLPAAELASATKLLPLVNHDQLADITGILSDCAEHIERNANPRILFLDAGLRIHQILRTRERAPAPTRAQPTAARA</sequence>
<organism evidence="1 2">
    <name type="scientific">Neolewinella maritima</name>
    <dbReference type="NCBI Taxonomy" id="1383882"/>
    <lineage>
        <taxon>Bacteria</taxon>
        <taxon>Pseudomonadati</taxon>
        <taxon>Bacteroidota</taxon>
        <taxon>Saprospiria</taxon>
        <taxon>Saprospirales</taxon>
        <taxon>Lewinellaceae</taxon>
        <taxon>Neolewinella</taxon>
    </lineage>
</organism>
<evidence type="ECO:0008006" key="3">
    <source>
        <dbReference type="Google" id="ProtNLM"/>
    </source>
</evidence>
<dbReference type="EMBL" id="CAKLPZ010000001">
    <property type="protein sequence ID" value="CAH0999120.1"/>
    <property type="molecule type" value="Genomic_DNA"/>
</dbReference>
<keyword evidence="2" id="KW-1185">Reference proteome</keyword>
<dbReference type="RefSeq" id="WP_238749317.1">
    <property type="nucleotide sequence ID" value="NZ_CAKLPZ010000001.1"/>
</dbReference>
<protein>
    <recommendedName>
        <fullName evidence="3">DNA polymerase III subunit delta</fullName>
    </recommendedName>
</protein>
<dbReference type="InterPro" id="IPR027417">
    <property type="entry name" value="P-loop_NTPase"/>
</dbReference>